<reference evidence="1 2" key="1">
    <citation type="journal article" date="2023" name="Nucleic Acids Res.">
        <title>The hologenome of Daphnia magna reveals possible DNA methylation and microbiome-mediated evolution of the host genome.</title>
        <authorList>
            <person name="Chaturvedi A."/>
            <person name="Li X."/>
            <person name="Dhandapani V."/>
            <person name="Marshall H."/>
            <person name="Kissane S."/>
            <person name="Cuenca-Cambronero M."/>
            <person name="Asole G."/>
            <person name="Calvet F."/>
            <person name="Ruiz-Romero M."/>
            <person name="Marangio P."/>
            <person name="Guigo R."/>
            <person name="Rago D."/>
            <person name="Mirbahai L."/>
            <person name="Eastwood N."/>
            <person name="Colbourne J.K."/>
            <person name="Zhou J."/>
            <person name="Mallon E."/>
            <person name="Orsini L."/>
        </authorList>
    </citation>
    <scope>NUCLEOTIDE SEQUENCE [LARGE SCALE GENOMIC DNA]</scope>
    <source>
        <strain evidence="1">LRV0_1</strain>
    </source>
</reference>
<accession>A0ABQ9Z3V2</accession>
<dbReference type="Proteomes" id="UP001234178">
    <property type="component" value="Unassembled WGS sequence"/>
</dbReference>
<comment type="caution">
    <text evidence="1">The sequence shown here is derived from an EMBL/GenBank/DDBJ whole genome shotgun (WGS) entry which is preliminary data.</text>
</comment>
<protein>
    <submittedName>
        <fullName evidence="1">Uncharacterized protein</fullName>
    </submittedName>
</protein>
<evidence type="ECO:0000313" key="1">
    <source>
        <dbReference type="EMBL" id="KAK4007563.1"/>
    </source>
</evidence>
<proteinExistence type="predicted"/>
<keyword evidence="2" id="KW-1185">Reference proteome</keyword>
<evidence type="ECO:0000313" key="2">
    <source>
        <dbReference type="Proteomes" id="UP001234178"/>
    </source>
</evidence>
<name>A0ABQ9Z3V2_9CRUS</name>
<dbReference type="EMBL" id="JAOYFB010000002">
    <property type="protein sequence ID" value="KAK4007563.1"/>
    <property type="molecule type" value="Genomic_DNA"/>
</dbReference>
<sequence length="135" mass="14986">MPKPPYLSLKRILYIRHPTASRYGILPMKRVPASVVGDIEMLSSGPTSFDFHPNKTISRKDDIVACTAYQSVINPNGHDGKFLLLAKEVYAGVSNAPSESKLQQEFIKLIVPYSKFLFKAIKAFLQPTDLSCSPS</sequence>
<organism evidence="1 2">
    <name type="scientific">Daphnia magna</name>
    <dbReference type="NCBI Taxonomy" id="35525"/>
    <lineage>
        <taxon>Eukaryota</taxon>
        <taxon>Metazoa</taxon>
        <taxon>Ecdysozoa</taxon>
        <taxon>Arthropoda</taxon>
        <taxon>Crustacea</taxon>
        <taxon>Branchiopoda</taxon>
        <taxon>Diplostraca</taxon>
        <taxon>Cladocera</taxon>
        <taxon>Anomopoda</taxon>
        <taxon>Daphniidae</taxon>
        <taxon>Daphnia</taxon>
    </lineage>
</organism>
<gene>
    <name evidence="1" type="ORF">OUZ56_012721</name>
</gene>